<dbReference type="GO" id="GO:0030632">
    <property type="term" value="P:D-alanine biosynthetic process"/>
    <property type="evidence" value="ECO:0007669"/>
    <property type="project" value="UniProtKB-UniRule"/>
</dbReference>
<name>A0A6C2C701_9LACO</name>
<dbReference type="Proteomes" id="UP000371977">
    <property type="component" value="Unassembled WGS sequence"/>
</dbReference>
<dbReference type="NCBIfam" id="TIGR00492">
    <property type="entry name" value="alr"/>
    <property type="match status" value="1"/>
</dbReference>
<dbReference type="PANTHER" id="PTHR30511:SF0">
    <property type="entry name" value="ALANINE RACEMASE, CATABOLIC-RELATED"/>
    <property type="match status" value="1"/>
</dbReference>
<feature type="active site" description="Proton acceptor; specific for D-alanine" evidence="12">
    <location>
        <position position="163"/>
    </location>
</feature>
<dbReference type="SUPFAM" id="SSF50621">
    <property type="entry name" value="Alanine racemase C-terminal domain-like"/>
    <property type="match status" value="1"/>
</dbReference>
<evidence type="ECO:0000256" key="10">
    <source>
        <dbReference type="ARBA" id="ARBA00023235"/>
    </source>
</evidence>
<dbReference type="GO" id="GO:0008897">
    <property type="term" value="F:holo-[acyl-carrier-protein] synthase activity"/>
    <property type="evidence" value="ECO:0007669"/>
    <property type="project" value="UniProtKB-UniRule"/>
</dbReference>
<evidence type="ECO:0000256" key="1">
    <source>
        <dbReference type="ARBA" id="ARBA00001933"/>
    </source>
</evidence>
<dbReference type="InterPro" id="IPR020622">
    <property type="entry name" value="Ala_racemase_pyridoxalP-BS"/>
</dbReference>
<dbReference type="GO" id="GO:0030170">
    <property type="term" value="F:pyridoxal phosphate binding"/>
    <property type="evidence" value="ECO:0007669"/>
    <property type="project" value="UniProtKB-UniRule"/>
</dbReference>
<dbReference type="NCBIfam" id="TIGR00556">
    <property type="entry name" value="pantethn_trn"/>
    <property type="match status" value="1"/>
</dbReference>
<keyword evidence="2 11" id="KW-0444">Lipid biosynthesis</keyword>
<comment type="pathway">
    <text evidence="12">Amino-acid biosynthesis; D-alanine biosynthesis; D-alanine from L-alanine: step 1/1.</text>
</comment>
<keyword evidence="3 11" id="KW-0808">Transferase</keyword>
<dbReference type="InterPro" id="IPR011079">
    <property type="entry name" value="Ala_racemase_C"/>
</dbReference>
<dbReference type="InterPro" id="IPR002582">
    <property type="entry name" value="ACPS"/>
</dbReference>
<dbReference type="EMBL" id="SDGZ01000014">
    <property type="protein sequence ID" value="TYC49557.1"/>
    <property type="molecule type" value="Genomic_DNA"/>
</dbReference>
<evidence type="ECO:0000256" key="7">
    <source>
        <dbReference type="ARBA" id="ARBA00022898"/>
    </source>
</evidence>
<dbReference type="Pfam" id="PF00842">
    <property type="entry name" value="Ala_racemase_C"/>
    <property type="match status" value="1"/>
</dbReference>
<feature type="active site" description="Proton acceptor; specific for L-alanine" evidence="12">
    <location>
        <position position="388"/>
    </location>
</feature>
<accession>A0A6C2C701</accession>
<dbReference type="PRINTS" id="PR00992">
    <property type="entry name" value="ALARACEMASE"/>
</dbReference>
<evidence type="ECO:0000259" key="15">
    <source>
        <dbReference type="SMART" id="SM01005"/>
    </source>
</evidence>
<keyword evidence="8 11" id="KW-0443">Lipid metabolism</keyword>
<gene>
    <name evidence="16" type="primary">alr</name>
    <name evidence="11" type="synonym">acpS</name>
    <name evidence="16" type="ORF">ESZ50_05255</name>
</gene>
<dbReference type="SUPFAM" id="SSF51419">
    <property type="entry name" value="PLP-binding barrel"/>
    <property type="match status" value="1"/>
</dbReference>
<keyword evidence="4 11" id="KW-0479">Metal-binding</keyword>
<dbReference type="FunFam" id="3.20.20.10:FF:000002">
    <property type="entry name" value="Alanine racemase"/>
    <property type="match status" value="1"/>
</dbReference>
<comment type="catalytic activity">
    <reaction evidence="12">
        <text>L-alanine = D-alanine</text>
        <dbReference type="Rhea" id="RHEA:20249"/>
        <dbReference type="ChEBI" id="CHEBI:57416"/>
        <dbReference type="ChEBI" id="CHEBI:57972"/>
        <dbReference type="EC" id="5.1.1.1"/>
    </reaction>
</comment>
<dbReference type="InterPro" id="IPR008278">
    <property type="entry name" value="4-PPantetheinyl_Trfase_dom"/>
</dbReference>
<keyword evidence="10 12" id="KW-0413">Isomerase</keyword>
<feature type="binding site" evidence="12 14">
    <location>
        <position position="436"/>
    </location>
    <ligand>
        <name>substrate</name>
    </ligand>
</feature>
<dbReference type="InterPro" id="IPR009006">
    <property type="entry name" value="Ala_racemase/Decarboxylase_C"/>
</dbReference>
<evidence type="ECO:0000256" key="13">
    <source>
        <dbReference type="PIRSR" id="PIRSR600821-50"/>
    </source>
</evidence>
<dbReference type="Gene3D" id="2.40.37.10">
    <property type="entry name" value="Lyase, Ornithine Decarboxylase, Chain A, domain 1"/>
    <property type="match status" value="1"/>
</dbReference>
<evidence type="ECO:0000256" key="4">
    <source>
        <dbReference type="ARBA" id="ARBA00022723"/>
    </source>
</evidence>
<feature type="binding site" evidence="12 14">
    <location>
        <position position="260"/>
    </location>
    <ligand>
        <name>substrate</name>
    </ligand>
</feature>
<organism evidence="16 17">
    <name type="scientific">Weissella muntiaci</name>
    <dbReference type="NCBI Taxonomy" id="2508881"/>
    <lineage>
        <taxon>Bacteria</taxon>
        <taxon>Bacillati</taxon>
        <taxon>Bacillota</taxon>
        <taxon>Bacilli</taxon>
        <taxon>Lactobacillales</taxon>
        <taxon>Lactobacillaceae</taxon>
        <taxon>Weissella</taxon>
    </lineage>
</organism>
<comment type="cofactor">
    <cofactor evidence="11">
        <name>Mg(2+)</name>
        <dbReference type="ChEBI" id="CHEBI:18420"/>
    </cofactor>
</comment>
<dbReference type="AlphaFoldDB" id="A0A6C2C701"/>
<feature type="domain" description="Alanine racemase C-terminal" evidence="15">
    <location>
        <begin position="367"/>
        <end position="493"/>
    </location>
</feature>
<sequence length="494" mass="53829">MIFGNGIDAQEIDAVAKIAERRPRFIDVILTPAEKVIYNDKKGKHRDEFLAGRFSAKEAYSKALGTGIGAAVSWQDLEILPNEAGQPVIVKHPKLDQLIAHISISHTGNAVHSSVILEQIEDLGQVVSIHRPAWIEISQQALQHNVNYIRELTNAKRFFAVVKANAYGHGMRPIVTAALAAGVDGFAVATMDEGLWLRNYGVDLPIMVLGVTPAEDASILAEYALIPVVTSKSWLEAAKEALQSADCLTVWAAVDTGMGRIGFRDAEALEEALTFIEEQSQFRLHSIGMHFATADSENVAYFEKQLQRWQTILADLNLADTVLLHVANSGTALWHEQPSTDLIRVGAGMYGFDPSQGALKQRELEPVLSLKTELVHVKQVPAGESISYGATYTTQTTEWIGTLPIGYADGYARALQGMRGLLPDGRSVEVVGRIAMDQLMVRLPGEVPVGTVVTLIGQVTNETITLGDLADRMATIPYEIATSLSARLPRYLVD</sequence>
<evidence type="ECO:0000256" key="3">
    <source>
        <dbReference type="ARBA" id="ARBA00022679"/>
    </source>
</evidence>
<comment type="subcellular location">
    <subcellularLocation>
        <location evidence="11">Cytoplasm</location>
    </subcellularLocation>
</comment>
<dbReference type="SMART" id="SM01005">
    <property type="entry name" value="Ala_racemase_C"/>
    <property type="match status" value="1"/>
</dbReference>
<feature type="modified residue" description="N6-(pyridoxal phosphate)lysine" evidence="12 13">
    <location>
        <position position="163"/>
    </location>
</feature>
<dbReference type="PROSITE" id="PS00395">
    <property type="entry name" value="ALANINE_RACEMASE"/>
    <property type="match status" value="1"/>
</dbReference>
<comment type="caution">
    <text evidence="16">The sequence shown here is derived from an EMBL/GenBank/DDBJ whole genome shotgun (WGS) entry which is preliminary data.</text>
</comment>
<evidence type="ECO:0000256" key="5">
    <source>
        <dbReference type="ARBA" id="ARBA00022832"/>
    </source>
</evidence>
<comment type="catalytic activity">
    <reaction evidence="11">
        <text>apo-[ACP] + CoA = holo-[ACP] + adenosine 3',5'-bisphosphate + H(+)</text>
        <dbReference type="Rhea" id="RHEA:12068"/>
        <dbReference type="Rhea" id="RHEA-COMP:9685"/>
        <dbReference type="Rhea" id="RHEA-COMP:9690"/>
        <dbReference type="ChEBI" id="CHEBI:15378"/>
        <dbReference type="ChEBI" id="CHEBI:29999"/>
        <dbReference type="ChEBI" id="CHEBI:57287"/>
        <dbReference type="ChEBI" id="CHEBI:58343"/>
        <dbReference type="ChEBI" id="CHEBI:64479"/>
        <dbReference type="EC" id="2.7.8.7"/>
    </reaction>
</comment>
<keyword evidence="7 12" id="KW-0663">Pyridoxal phosphate</keyword>
<dbReference type="InterPro" id="IPR004568">
    <property type="entry name" value="Ppantetheine-prot_Trfase_dom"/>
</dbReference>
<dbReference type="PANTHER" id="PTHR30511">
    <property type="entry name" value="ALANINE RACEMASE"/>
    <property type="match status" value="1"/>
</dbReference>
<dbReference type="GO" id="GO:0009252">
    <property type="term" value="P:peptidoglycan biosynthetic process"/>
    <property type="evidence" value="ECO:0007669"/>
    <property type="project" value="TreeGrafter"/>
</dbReference>
<keyword evidence="17" id="KW-1185">Reference proteome</keyword>
<dbReference type="InterPro" id="IPR029066">
    <property type="entry name" value="PLP-binding_barrel"/>
</dbReference>
<evidence type="ECO:0000256" key="8">
    <source>
        <dbReference type="ARBA" id="ARBA00023098"/>
    </source>
</evidence>
<evidence type="ECO:0000256" key="12">
    <source>
        <dbReference type="HAMAP-Rule" id="MF_01201"/>
    </source>
</evidence>
<dbReference type="InterPro" id="IPR037143">
    <property type="entry name" value="4-PPantetheinyl_Trfase_dom_sf"/>
</dbReference>
<dbReference type="Gene3D" id="3.90.470.20">
    <property type="entry name" value="4'-phosphopantetheinyl transferase domain"/>
    <property type="match status" value="1"/>
</dbReference>
<dbReference type="GO" id="GO:0000287">
    <property type="term" value="F:magnesium ion binding"/>
    <property type="evidence" value="ECO:0007669"/>
    <property type="project" value="UniProtKB-UniRule"/>
</dbReference>
<dbReference type="HAMAP" id="MF_01201">
    <property type="entry name" value="Ala_racemase"/>
    <property type="match status" value="1"/>
</dbReference>
<dbReference type="EC" id="2.7.8.7" evidence="11"/>
<dbReference type="GO" id="GO:0006633">
    <property type="term" value="P:fatty acid biosynthetic process"/>
    <property type="evidence" value="ECO:0007669"/>
    <property type="project" value="UniProtKB-UniRule"/>
</dbReference>
<dbReference type="Pfam" id="PF01648">
    <property type="entry name" value="ACPS"/>
    <property type="match status" value="1"/>
</dbReference>
<reference evidence="16 17" key="1">
    <citation type="submission" date="2019-01" db="EMBL/GenBank/DDBJ databases">
        <title>Weissella sp. nov., a novel lactic acid bacterium isolated from animal feces.</title>
        <authorList>
            <person name="Wang L.-T."/>
        </authorList>
    </citation>
    <scope>NUCLEOTIDE SEQUENCE [LARGE SCALE GENOMIC DNA]</scope>
    <source>
        <strain evidence="16 17">8H-2</strain>
    </source>
</reference>
<dbReference type="NCBIfam" id="TIGR00516">
    <property type="entry name" value="acpS"/>
    <property type="match status" value="1"/>
</dbReference>
<feature type="binding site" evidence="11">
    <location>
        <position position="58"/>
    </location>
    <ligand>
        <name>Mg(2+)</name>
        <dbReference type="ChEBI" id="CHEBI:18420"/>
    </ligand>
</feature>
<keyword evidence="11" id="KW-0963">Cytoplasm</keyword>
<dbReference type="GO" id="GO:0005829">
    <property type="term" value="C:cytosol"/>
    <property type="evidence" value="ECO:0007669"/>
    <property type="project" value="TreeGrafter"/>
</dbReference>
<evidence type="ECO:0000256" key="14">
    <source>
        <dbReference type="PIRSR" id="PIRSR600821-52"/>
    </source>
</evidence>
<dbReference type="InterPro" id="IPR001608">
    <property type="entry name" value="Ala_racemase_N"/>
</dbReference>
<evidence type="ECO:0000256" key="2">
    <source>
        <dbReference type="ARBA" id="ARBA00022516"/>
    </source>
</evidence>
<dbReference type="InterPro" id="IPR000821">
    <property type="entry name" value="Ala_racemase"/>
</dbReference>
<comment type="function">
    <text evidence="11">Transfers the 4'-phosphopantetheine moiety from coenzyme A to a Ser of acyl-carrier-protein.</text>
</comment>
<evidence type="ECO:0000256" key="9">
    <source>
        <dbReference type="ARBA" id="ARBA00023160"/>
    </source>
</evidence>
<feature type="binding site" evidence="11">
    <location>
        <position position="8"/>
    </location>
    <ligand>
        <name>Mg(2+)</name>
        <dbReference type="ChEBI" id="CHEBI:18420"/>
    </ligand>
</feature>
<dbReference type="CDD" id="cd00430">
    <property type="entry name" value="PLPDE_III_AR"/>
    <property type="match status" value="1"/>
</dbReference>
<keyword evidence="5 11" id="KW-0276">Fatty acid metabolism</keyword>
<proteinExistence type="inferred from homology"/>
<dbReference type="GO" id="GO:0008784">
    <property type="term" value="F:alanine racemase activity"/>
    <property type="evidence" value="ECO:0007669"/>
    <property type="project" value="UniProtKB-UniRule"/>
</dbReference>
<evidence type="ECO:0000313" key="16">
    <source>
        <dbReference type="EMBL" id="TYC49557.1"/>
    </source>
</evidence>
<dbReference type="HAMAP" id="MF_00101">
    <property type="entry name" value="AcpS"/>
    <property type="match status" value="1"/>
</dbReference>
<dbReference type="Gene3D" id="3.20.20.10">
    <property type="entry name" value="Alanine racemase"/>
    <property type="match status" value="1"/>
</dbReference>
<comment type="similarity">
    <text evidence="12">Belongs to the alanine racemase family.</text>
</comment>
<keyword evidence="9 11" id="KW-0275">Fatty acid biosynthesis</keyword>
<protein>
    <recommendedName>
        <fullName evidence="11 12">Multifunctional fusion protein</fullName>
    </recommendedName>
    <domain>
        <recommendedName>
            <fullName evidence="11">Holo-[acyl-carrier-protein] synthase</fullName>
            <shortName evidence="11">Holo-ACP synthase</shortName>
            <ecNumber evidence="11">2.7.8.7</ecNumber>
        </recommendedName>
        <alternativeName>
            <fullName evidence="11">4'-phosphopantetheinyl transferase AcpS</fullName>
        </alternativeName>
    </domain>
    <domain>
        <recommendedName>
            <fullName evidence="12">Alanine racemase</fullName>
            <ecNumber evidence="12">5.1.1.1</ecNumber>
        </recommendedName>
    </domain>
</protein>
<evidence type="ECO:0000256" key="11">
    <source>
        <dbReference type="HAMAP-Rule" id="MF_00101"/>
    </source>
</evidence>
<evidence type="ECO:0000313" key="17">
    <source>
        <dbReference type="Proteomes" id="UP000371977"/>
    </source>
</evidence>
<comment type="cofactor">
    <cofactor evidence="1 12 13">
        <name>pyridoxal 5'-phosphate</name>
        <dbReference type="ChEBI" id="CHEBI:597326"/>
    </cofactor>
</comment>
<dbReference type="UniPathway" id="UPA00042">
    <property type="reaction ID" value="UER00497"/>
</dbReference>
<keyword evidence="6 11" id="KW-0460">Magnesium</keyword>
<dbReference type="OrthoDB" id="9813814at2"/>
<comment type="similarity">
    <text evidence="11">Belongs to the P-Pant transferase superfamily. AcpS family.</text>
</comment>
<dbReference type="Pfam" id="PF01168">
    <property type="entry name" value="Ala_racemase_N"/>
    <property type="match status" value="1"/>
</dbReference>
<evidence type="ECO:0000256" key="6">
    <source>
        <dbReference type="ARBA" id="ARBA00022842"/>
    </source>
</evidence>
<dbReference type="SUPFAM" id="SSF56214">
    <property type="entry name" value="4'-phosphopantetheinyl transferase"/>
    <property type="match status" value="1"/>
</dbReference>
<dbReference type="EC" id="5.1.1.1" evidence="12"/>
<dbReference type="RefSeq" id="WP_148622548.1">
    <property type="nucleotide sequence ID" value="NZ_SDGZ01000014.1"/>
</dbReference>
<comment type="function">
    <text evidence="12">Catalyzes the interconversion of L-alanine and D-alanine. May also act on other amino acids.</text>
</comment>